<proteinExistence type="predicted"/>
<sequence>MSKHNEALLCSGATCDAELAQRLARMDPKEVFGAAMSYLADHDELLSIVVSDYGRRLSLDPVRQAHPEMVVQCGIAEQSQVGMGAAMALEGLHVIAPAYACFLAARAMDQVRVAMGIMKAPLVLVGLGPGYASGILGASHMALDDVACMRAVPDVDVVCPADNAELWCCLIDLGLHPRPCYIRMPTAHAGALIQPSCDGLVRGKAHELHVGATSNSMPAQDSPQGVAILATGSIALEALAAAEELQARGVSCRVIEVPWVVPFDEAIVQTLAGSRLVVTVEEHRSVGGLGSVVAEHLVRATKADSAIPRLLSLGAPDDIFEADDRDCLLARAGLTAEGIAGAIQTALDS</sequence>
<reference evidence="2" key="1">
    <citation type="submission" date="2020-10" db="EMBL/GenBank/DDBJ databases">
        <authorList>
            <person name="Gilroy R."/>
        </authorList>
    </citation>
    <scope>NUCLEOTIDE SEQUENCE</scope>
    <source>
        <strain evidence="2">ChiHjej12B11-29160</strain>
    </source>
</reference>
<dbReference type="InterPro" id="IPR029061">
    <property type="entry name" value="THDP-binding"/>
</dbReference>
<dbReference type="InterPro" id="IPR033248">
    <property type="entry name" value="Transketolase_C"/>
</dbReference>
<name>A0A9D1L4S2_9ACTN</name>
<dbReference type="CDD" id="cd07033">
    <property type="entry name" value="TPP_PYR_DXS_TK_like"/>
    <property type="match status" value="1"/>
</dbReference>
<dbReference type="SUPFAM" id="SSF52518">
    <property type="entry name" value="Thiamin diphosphate-binding fold (THDP-binding)"/>
    <property type="match status" value="1"/>
</dbReference>
<dbReference type="SUPFAM" id="SSF52922">
    <property type="entry name" value="TK C-terminal domain-like"/>
    <property type="match status" value="1"/>
</dbReference>
<comment type="caution">
    <text evidence="2">The sequence shown here is derived from an EMBL/GenBank/DDBJ whole genome shotgun (WGS) entry which is preliminary data.</text>
</comment>
<dbReference type="InterPro" id="IPR005475">
    <property type="entry name" value="Transketolase-like_Pyr-bd"/>
</dbReference>
<evidence type="ECO:0000313" key="2">
    <source>
        <dbReference type="EMBL" id="HIU23931.1"/>
    </source>
</evidence>
<dbReference type="InterPro" id="IPR009014">
    <property type="entry name" value="Transketo_C/PFOR_II"/>
</dbReference>
<dbReference type="PANTHER" id="PTHR43825:SF1">
    <property type="entry name" value="TRANSKETOLASE-LIKE PYRIMIDINE-BINDING DOMAIN-CONTAINING PROTEIN"/>
    <property type="match status" value="1"/>
</dbReference>
<dbReference type="EMBL" id="DVMQ01000011">
    <property type="protein sequence ID" value="HIU23931.1"/>
    <property type="molecule type" value="Genomic_DNA"/>
</dbReference>
<dbReference type="PANTHER" id="PTHR43825">
    <property type="entry name" value="PYRUVATE DEHYDROGENASE E1 COMPONENT"/>
    <property type="match status" value="1"/>
</dbReference>
<dbReference type="Gene3D" id="3.40.50.970">
    <property type="match status" value="1"/>
</dbReference>
<evidence type="ECO:0000313" key="3">
    <source>
        <dbReference type="Proteomes" id="UP000824078"/>
    </source>
</evidence>
<dbReference type="Proteomes" id="UP000824078">
    <property type="component" value="Unassembled WGS sequence"/>
</dbReference>
<dbReference type="GO" id="GO:0000287">
    <property type="term" value="F:magnesium ion binding"/>
    <property type="evidence" value="ECO:0007669"/>
    <property type="project" value="UniProtKB-ARBA"/>
</dbReference>
<dbReference type="SMART" id="SM00861">
    <property type="entry name" value="Transket_pyr"/>
    <property type="match status" value="1"/>
</dbReference>
<protein>
    <recommendedName>
        <fullName evidence="1">Transketolase-like pyrimidine-binding domain-containing protein</fullName>
    </recommendedName>
</protein>
<dbReference type="InterPro" id="IPR051157">
    <property type="entry name" value="PDH/Transketolase"/>
</dbReference>
<feature type="domain" description="Transketolase-like pyrimidine-binding" evidence="1">
    <location>
        <begin position="26"/>
        <end position="191"/>
    </location>
</feature>
<dbReference type="AlphaFoldDB" id="A0A9D1L4S2"/>
<reference evidence="2" key="2">
    <citation type="journal article" date="2021" name="PeerJ">
        <title>Extensive microbial diversity within the chicken gut microbiome revealed by metagenomics and culture.</title>
        <authorList>
            <person name="Gilroy R."/>
            <person name="Ravi A."/>
            <person name="Getino M."/>
            <person name="Pursley I."/>
            <person name="Horton D.L."/>
            <person name="Alikhan N.F."/>
            <person name="Baker D."/>
            <person name="Gharbi K."/>
            <person name="Hall N."/>
            <person name="Watson M."/>
            <person name="Adriaenssens E.M."/>
            <person name="Foster-Nyarko E."/>
            <person name="Jarju S."/>
            <person name="Secka A."/>
            <person name="Antonio M."/>
            <person name="Oren A."/>
            <person name="Chaudhuri R.R."/>
            <person name="La Ragione R."/>
            <person name="Hildebrand F."/>
            <person name="Pallen M.J."/>
        </authorList>
    </citation>
    <scope>NUCLEOTIDE SEQUENCE</scope>
    <source>
        <strain evidence="2">ChiHjej12B11-29160</strain>
    </source>
</reference>
<dbReference type="Pfam" id="PF02779">
    <property type="entry name" value="Transket_pyr"/>
    <property type="match status" value="1"/>
</dbReference>
<accession>A0A9D1L4S2</accession>
<dbReference type="Gene3D" id="3.40.50.920">
    <property type="match status" value="1"/>
</dbReference>
<organism evidence="2 3">
    <name type="scientific">Candidatus Coprovicinus avistercoris</name>
    <dbReference type="NCBI Taxonomy" id="2840754"/>
    <lineage>
        <taxon>Bacteria</taxon>
        <taxon>Bacillati</taxon>
        <taxon>Actinomycetota</taxon>
        <taxon>Coriobacteriia</taxon>
        <taxon>Coriobacteriales</taxon>
        <taxon>Coriobacteriaceae</taxon>
        <taxon>Coriobacteriaceae incertae sedis</taxon>
        <taxon>Candidatus Coprovicinus</taxon>
    </lineage>
</organism>
<gene>
    <name evidence="2" type="ORF">IAD17_03300</name>
</gene>
<evidence type="ECO:0000259" key="1">
    <source>
        <dbReference type="SMART" id="SM00861"/>
    </source>
</evidence>
<dbReference type="Pfam" id="PF02780">
    <property type="entry name" value="Transketolase_C"/>
    <property type="match status" value="1"/>
</dbReference>